<evidence type="ECO:0000313" key="14">
    <source>
        <dbReference type="Proteomes" id="UP000603453"/>
    </source>
</evidence>
<feature type="binding site" evidence="9">
    <location>
        <position position="159"/>
    </location>
    <ligand>
        <name>Mg(2+)</name>
        <dbReference type="ChEBI" id="CHEBI:18420"/>
    </ligand>
</feature>
<keyword evidence="5 11" id="KW-0378">Hydrolase</keyword>
<keyword evidence="12" id="KW-0812">Transmembrane</keyword>
<evidence type="ECO:0000256" key="6">
    <source>
        <dbReference type="ARBA" id="ARBA00022833"/>
    </source>
</evidence>
<evidence type="ECO:0000256" key="7">
    <source>
        <dbReference type="ARBA" id="ARBA00022842"/>
    </source>
</evidence>
<feature type="binding site" evidence="9">
    <location>
        <position position="302"/>
    </location>
    <ligand>
        <name>Zn(2+)</name>
        <dbReference type="ChEBI" id="CHEBI:29105"/>
        <label>2</label>
    </ligand>
</feature>
<evidence type="ECO:0000256" key="4">
    <source>
        <dbReference type="ARBA" id="ARBA00022723"/>
    </source>
</evidence>
<feature type="active site" description="Phosphoserine intermediate" evidence="8">
    <location>
        <position position="107"/>
    </location>
</feature>
<dbReference type="Gene3D" id="1.10.60.40">
    <property type="match status" value="1"/>
</dbReference>
<feature type="binding site" evidence="9">
    <location>
        <position position="59"/>
    </location>
    <ligand>
        <name>Mg(2+)</name>
        <dbReference type="ChEBI" id="CHEBI:18420"/>
    </ligand>
</feature>
<dbReference type="Gene3D" id="3.40.720.10">
    <property type="entry name" value="Alkaline Phosphatase, subunit A"/>
    <property type="match status" value="1"/>
</dbReference>
<keyword evidence="7 9" id="KW-0460">Magnesium</keyword>
<feature type="binding site" evidence="9">
    <location>
        <position position="454"/>
    </location>
    <ligand>
        <name>Zn(2+)</name>
        <dbReference type="ChEBI" id="CHEBI:29105"/>
        <label>2</label>
    </ligand>
</feature>
<feature type="binding site" evidence="9">
    <location>
        <position position="297"/>
    </location>
    <ligand>
        <name>Mg(2+)</name>
        <dbReference type="ChEBI" id="CHEBI:18420"/>
    </ligand>
</feature>
<dbReference type="AlphaFoldDB" id="A0A8H7R070"/>
<dbReference type="EC" id="3.1.3.1" evidence="2 11"/>
<dbReference type="SMART" id="SM00098">
    <property type="entry name" value="alkPPc"/>
    <property type="match status" value="1"/>
</dbReference>
<dbReference type="GO" id="GO:0000329">
    <property type="term" value="C:fungal-type vacuole membrane"/>
    <property type="evidence" value="ECO:0007669"/>
    <property type="project" value="TreeGrafter"/>
</dbReference>
<evidence type="ECO:0000256" key="2">
    <source>
        <dbReference type="ARBA" id="ARBA00012647"/>
    </source>
</evidence>
<dbReference type="GO" id="GO:0004035">
    <property type="term" value="F:alkaline phosphatase activity"/>
    <property type="evidence" value="ECO:0007669"/>
    <property type="project" value="UniProtKB-EC"/>
</dbReference>
<evidence type="ECO:0000256" key="3">
    <source>
        <dbReference type="ARBA" id="ARBA00022553"/>
    </source>
</evidence>
<feature type="binding site" evidence="9">
    <location>
        <position position="161"/>
    </location>
    <ligand>
        <name>Mg(2+)</name>
        <dbReference type="ChEBI" id="CHEBI:18420"/>
    </ligand>
</feature>
<dbReference type="PROSITE" id="PS00123">
    <property type="entry name" value="ALKALINE_PHOSPHATASE"/>
    <property type="match status" value="1"/>
</dbReference>
<feature type="transmembrane region" description="Helical" evidence="12">
    <location>
        <begin position="26"/>
        <end position="45"/>
    </location>
</feature>
<accession>A0A8H7R070</accession>
<gene>
    <name evidence="13" type="ORF">INT47_003173</name>
</gene>
<dbReference type="InterPro" id="IPR018299">
    <property type="entry name" value="Alkaline_phosphatase_AS"/>
</dbReference>
<evidence type="ECO:0000256" key="10">
    <source>
        <dbReference type="RuleBase" id="RU003946"/>
    </source>
</evidence>
<evidence type="ECO:0000256" key="9">
    <source>
        <dbReference type="PIRSR" id="PIRSR601952-2"/>
    </source>
</evidence>
<dbReference type="Pfam" id="PF00245">
    <property type="entry name" value="Alk_phosphatase"/>
    <property type="match status" value="1"/>
</dbReference>
<dbReference type="SUPFAM" id="SSF53649">
    <property type="entry name" value="Alkaline phosphatase-like"/>
    <property type="match status" value="1"/>
</dbReference>
<dbReference type="PANTHER" id="PTHR11596">
    <property type="entry name" value="ALKALINE PHOSPHATASE"/>
    <property type="match status" value="1"/>
</dbReference>
<dbReference type="PRINTS" id="PR00113">
    <property type="entry name" value="ALKPHPHTASE"/>
</dbReference>
<feature type="binding site" evidence="9">
    <location>
        <position position="306"/>
    </location>
    <ligand>
        <name>Zn(2+)</name>
        <dbReference type="ChEBI" id="CHEBI:29105"/>
        <label>2</label>
    </ligand>
</feature>
<feature type="binding site" evidence="9">
    <location>
        <position position="345"/>
    </location>
    <ligand>
        <name>Zn(2+)</name>
        <dbReference type="ChEBI" id="CHEBI:29105"/>
        <label>2</label>
    </ligand>
</feature>
<reference evidence="13" key="1">
    <citation type="submission" date="2020-12" db="EMBL/GenBank/DDBJ databases">
        <title>Metabolic potential, ecology and presence of endohyphal bacteria is reflected in genomic diversity of Mucoromycotina.</title>
        <authorList>
            <person name="Muszewska A."/>
            <person name="Okrasinska A."/>
            <person name="Steczkiewicz K."/>
            <person name="Drgas O."/>
            <person name="Orlowska M."/>
            <person name="Perlinska-Lenart U."/>
            <person name="Aleksandrzak-Piekarczyk T."/>
            <person name="Szatraj K."/>
            <person name="Zielenkiewicz U."/>
            <person name="Pilsyk S."/>
            <person name="Malc E."/>
            <person name="Mieczkowski P."/>
            <person name="Kruszewska J.S."/>
            <person name="Biernat P."/>
            <person name="Pawlowska J."/>
        </authorList>
    </citation>
    <scope>NUCLEOTIDE SEQUENCE</scope>
    <source>
        <strain evidence="13">WA0000017839</strain>
    </source>
</reference>
<sequence length="524" mass="58652">MRSKFFEKNEDEETLLPKKQRQYGRFLLYSLFCVAGIILVSVQSFKKEPRRNVIMMVSDGFGPASETFARQYYSWKEDLAVKAVFPLDKIMVGQSRTQSSSSLITDSAAGATAFACALKSYNGAIGVDPQKVPCGTVLESAKLHRHMKTGLVVKSRITHATPASFSAHVNWRDWENTIAEQQVGYTALGRTVDLMFGGGLCHFLSNATEGSCRTDELDLLTKAEEDFGWQVKSSREAFDDLDEHAKLPLLGLFANDHMDYAIDNDPSIQPSLPEMTQKALAILKKSSKKHGFFLMVEGSRIDMAGHNNDPAAHFHEIWEYQETVKAVLKFAAENPGTVVISTSDHETGGLTVGRQTTDTYPEYEWNPQVLDQVRNSSEVLGFMWAKAVQEKTDTKEYLLYTIIEQGLGIKDTTEEELAHLWAWKSSGTGVEFFIVILSDLVSKRAQIGWTTMGHTAVDVNLYAYGHQTETLRGNHENTEIGDFIVDYLGLNLEDITKRLIKGERGKSMTTKVLPKRSKHDLHSD</sequence>
<evidence type="ECO:0000256" key="1">
    <source>
        <dbReference type="ARBA" id="ARBA00005984"/>
    </source>
</evidence>
<proteinExistence type="inferred from homology"/>
<comment type="similarity">
    <text evidence="1 10">Belongs to the alkaline phosphatase family.</text>
</comment>
<dbReference type="PANTHER" id="PTHR11596:SF5">
    <property type="entry name" value="ALKALINE PHOSPHATASE"/>
    <property type="match status" value="1"/>
</dbReference>
<keyword evidence="3" id="KW-0597">Phosphoprotein</keyword>
<evidence type="ECO:0000256" key="5">
    <source>
        <dbReference type="ARBA" id="ARBA00022801"/>
    </source>
</evidence>
<dbReference type="OrthoDB" id="7392499at2759"/>
<dbReference type="InterPro" id="IPR017850">
    <property type="entry name" value="Alkaline_phosphatase_core_sf"/>
</dbReference>
<keyword evidence="12" id="KW-0472">Membrane</keyword>
<evidence type="ECO:0000256" key="8">
    <source>
        <dbReference type="PIRSR" id="PIRSR601952-1"/>
    </source>
</evidence>
<comment type="cofactor">
    <cofactor evidence="9">
        <name>Mg(2+)</name>
        <dbReference type="ChEBI" id="CHEBI:18420"/>
    </cofactor>
    <text evidence="9">Binds 1 Mg(2+) ion.</text>
</comment>
<organism evidence="13 14">
    <name type="scientific">Mucor saturninus</name>
    <dbReference type="NCBI Taxonomy" id="64648"/>
    <lineage>
        <taxon>Eukaryota</taxon>
        <taxon>Fungi</taxon>
        <taxon>Fungi incertae sedis</taxon>
        <taxon>Mucoromycota</taxon>
        <taxon>Mucoromycotina</taxon>
        <taxon>Mucoromycetes</taxon>
        <taxon>Mucorales</taxon>
        <taxon>Mucorineae</taxon>
        <taxon>Mucoraceae</taxon>
        <taxon>Mucor</taxon>
    </lineage>
</organism>
<keyword evidence="4 9" id="KW-0479">Metal-binding</keyword>
<evidence type="ECO:0000313" key="13">
    <source>
        <dbReference type="EMBL" id="KAG2200938.1"/>
    </source>
</evidence>
<name>A0A8H7R070_9FUNG</name>
<comment type="cofactor">
    <cofactor evidence="9">
        <name>Zn(2+)</name>
        <dbReference type="ChEBI" id="CHEBI:29105"/>
    </cofactor>
    <text evidence="9">Binds 2 Zn(2+) ions.</text>
</comment>
<dbReference type="EMBL" id="JAEPRD010000077">
    <property type="protein sequence ID" value="KAG2200938.1"/>
    <property type="molecule type" value="Genomic_DNA"/>
</dbReference>
<dbReference type="Proteomes" id="UP000603453">
    <property type="component" value="Unassembled WGS sequence"/>
</dbReference>
<keyword evidence="12" id="KW-1133">Transmembrane helix</keyword>
<dbReference type="GO" id="GO:0046872">
    <property type="term" value="F:metal ion binding"/>
    <property type="evidence" value="ECO:0007669"/>
    <property type="project" value="UniProtKB-KW"/>
</dbReference>
<dbReference type="InterPro" id="IPR001952">
    <property type="entry name" value="Alkaline_phosphatase"/>
</dbReference>
<feature type="binding site" evidence="9">
    <location>
        <position position="344"/>
    </location>
    <ligand>
        <name>Mg(2+)</name>
        <dbReference type="ChEBI" id="CHEBI:18420"/>
    </ligand>
</feature>
<protein>
    <recommendedName>
        <fullName evidence="2 11">Alkaline phosphatase</fullName>
        <ecNumber evidence="2 11">3.1.3.1</ecNumber>
    </recommendedName>
</protein>
<feature type="binding site" evidence="9">
    <location>
        <position position="59"/>
    </location>
    <ligand>
        <name>Zn(2+)</name>
        <dbReference type="ChEBI" id="CHEBI:29105"/>
        <label>2</label>
    </ligand>
</feature>
<keyword evidence="14" id="KW-1185">Reference proteome</keyword>
<evidence type="ECO:0000256" key="11">
    <source>
        <dbReference type="RuleBase" id="RU003947"/>
    </source>
</evidence>
<evidence type="ECO:0000256" key="12">
    <source>
        <dbReference type="SAM" id="Phobius"/>
    </source>
</evidence>
<comment type="catalytic activity">
    <reaction evidence="11">
        <text>a phosphate monoester + H2O = an alcohol + phosphate</text>
        <dbReference type="Rhea" id="RHEA:15017"/>
        <dbReference type="ChEBI" id="CHEBI:15377"/>
        <dbReference type="ChEBI" id="CHEBI:30879"/>
        <dbReference type="ChEBI" id="CHEBI:43474"/>
        <dbReference type="ChEBI" id="CHEBI:67140"/>
        <dbReference type="EC" id="3.1.3.1"/>
    </reaction>
</comment>
<comment type="caution">
    <text evidence="13">The sequence shown here is derived from an EMBL/GenBank/DDBJ whole genome shotgun (WGS) entry which is preliminary data.</text>
</comment>
<dbReference type="CDD" id="cd16012">
    <property type="entry name" value="ALP"/>
    <property type="match status" value="1"/>
</dbReference>
<keyword evidence="6 9" id="KW-0862">Zinc</keyword>